<proteinExistence type="predicted"/>
<dbReference type="AlphaFoldDB" id="A0AAE0P2A7"/>
<sequence>MTQENGCKNGVPRAADVDCTVPVLARCREFESIPFPALTTGNADSGIGSVFPHTREPPHRAVSLYGRELNGQQPRKQRLTVVRVQLRVGPCIAAPVLQRGWDALLTVKTLIQTDSPKGAIAPFYNQLNIVAHCTTRTVGEIATTIINHYTEETPFTFFTQHNNNYCVTDDLKPCGGQCEPHENLEPVGEGEEQLPSQVLMGKMSKMDQLGTSLGPTWEHMGVVAIEVLGRSDQLTMIISFLVAPRQSIIFA</sequence>
<organism evidence="1 2">
    <name type="scientific">Sordaria brevicollis</name>
    <dbReference type="NCBI Taxonomy" id="83679"/>
    <lineage>
        <taxon>Eukaryota</taxon>
        <taxon>Fungi</taxon>
        <taxon>Dikarya</taxon>
        <taxon>Ascomycota</taxon>
        <taxon>Pezizomycotina</taxon>
        <taxon>Sordariomycetes</taxon>
        <taxon>Sordariomycetidae</taxon>
        <taxon>Sordariales</taxon>
        <taxon>Sordariaceae</taxon>
        <taxon>Sordaria</taxon>
    </lineage>
</organism>
<gene>
    <name evidence="1" type="ORF">B0T20DRAFT_396349</name>
</gene>
<accession>A0AAE0P2A7</accession>
<dbReference type="Proteomes" id="UP001281003">
    <property type="component" value="Unassembled WGS sequence"/>
</dbReference>
<keyword evidence="2" id="KW-1185">Reference proteome</keyword>
<evidence type="ECO:0000313" key="1">
    <source>
        <dbReference type="EMBL" id="KAK3391710.1"/>
    </source>
</evidence>
<reference evidence="1" key="2">
    <citation type="submission" date="2023-07" db="EMBL/GenBank/DDBJ databases">
        <authorList>
            <consortium name="Lawrence Berkeley National Laboratory"/>
            <person name="Haridas S."/>
            <person name="Hensen N."/>
            <person name="Bonometti L."/>
            <person name="Westerberg I."/>
            <person name="Brannstrom I.O."/>
            <person name="Guillou S."/>
            <person name="Cros-Aarteil S."/>
            <person name="Calhoun S."/>
            <person name="Kuo A."/>
            <person name="Mondo S."/>
            <person name="Pangilinan J."/>
            <person name="Riley R."/>
            <person name="LaButti K."/>
            <person name="Andreopoulos B."/>
            <person name="Lipzen A."/>
            <person name="Chen C."/>
            <person name="Yanf M."/>
            <person name="Daum C."/>
            <person name="Ng V."/>
            <person name="Clum A."/>
            <person name="Steindorff A."/>
            <person name="Ohm R."/>
            <person name="Martin F."/>
            <person name="Silar P."/>
            <person name="Natvig D."/>
            <person name="Lalanne C."/>
            <person name="Gautier V."/>
            <person name="Ament-velasquez S.L."/>
            <person name="Kruys A."/>
            <person name="Hutchinson M.I."/>
            <person name="Powell A.J."/>
            <person name="Barry K."/>
            <person name="Miller A.N."/>
            <person name="Grigoriev I.V."/>
            <person name="Debuchy R."/>
            <person name="Gladieux P."/>
            <person name="Thoren M.H."/>
            <person name="Johannesson H."/>
        </authorList>
    </citation>
    <scope>NUCLEOTIDE SEQUENCE</scope>
    <source>
        <strain evidence="1">FGSC 1904</strain>
    </source>
</reference>
<protein>
    <submittedName>
        <fullName evidence="1">Uncharacterized protein</fullName>
    </submittedName>
</protein>
<reference evidence="1" key="1">
    <citation type="journal article" date="2023" name="Mol. Phylogenet. Evol.">
        <title>Genome-scale phylogeny and comparative genomics of the fungal order Sordariales.</title>
        <authorList>
            <person name="Hensen N."/>
            <person name="Bonometti L."/>
            <person name="Westerberg I."/>
            <person name="Brannstrom I.O."/>
            <person name="Guillou S."/>
            <person name="Cros-Aarteil S."/>
            <person name="Calhoun S."/>
            <person name="Haridas S."/>
            <person name="Kuo A."/>
            <person name="Mondo S."/>
            <person name="Pangilinan J."/>
            <person name="Riley R."/>
            <person name="LaButti K."/>
            <person name="Andreopoulos B."/>
            <person name="Lipzen A."/>
            <person name="Chen C."/>
            <person name="Yan M."/>
            <person name="Daum C."/>
            <person name="Ng V."/>
            <person name="Clum A."/>
            <person name="Steindorff A."/>
            <person name="Ohm R.A."/>
            <person name="Martin F."/>
            <person name="Silar P."/>
            <person name="Natvig D.O."/>
            <person name="Lalanne C."/>
            <person name="Gautier V."/>
            <person name="Ament-Velasquez S.L."/>
            <person name="Kruys A."/>
            <person name="Hutchinson M.I."/>
            <person name="Powell A.J."/>
            <person name="Barry K."/>
            <person name="Miller A.N."/>
            <person name="Grigoriev I.V."/>
            <person name="Debuchy R."/>
            <person name="Gladieux P."/>
            <person name="Hiltunen Thoren M."/>
            <person name="Johannesson H."/>
        </authorList>
    </citation>
    <scope>NUCLEOTIDE SEQUENCE</scope>
    <source>
        <strain evidence="1">FGSC 1904</strain>
    </source>
</reference>
<comment type="caution">
    <text evidence="1">The sequence shown here is derived from an EMBL/GenBank/DDBJ whole genome shotgun (WGS) entry which is preliminary data.</text>
</comment>
<dbReference type="EMBL" id="JAUTDP010000012">
    <property type="protein sequence ID" value="KAK3391710.1"/>
    <property type="molecule type" value="Genomic_DNA"/>
</dbReference>
<name>A0AAE0P2A7_SORBR</name>
<evidence type="ECO:0000313" key="2">
    <source>
        <dbReference type="Proteomes" id="UP001281003"/>
    </source>
</evidence>